<dbReference type="Proteomes" id="UP000233551">
    <property type="component" value="Unassembled WGS sequence"/>
</dbReference>
<sequence>MWFVLVAFKGDDQRSRKEFLRVRKTTLRALRLLCLGFHHRENVLSFVEIPGFCPASCPYCSV</sequence>
<keyword evidence="2" id="KW-1185">Reference proteome</keyword>
<organism evidence="1 2">
    <name type="scientific">Punica granatum</name>
    <name type="common">Pomegranate</name>
    <dbReference type="NCBI Taxonomy" id="22663"/>
    <lineage>
        <taxon>Eukaryota</taxon>
        <taxon>Viridiplantae</taxon>
        <taxon>Streptophyta</taxon>
        <taxon>Embryophyta</taxon>
        <taxon>Tracheophyta</taxon>
        <taxon>Spermatophyta</taxon>
        <taxon>Magnoliopsida</taxon>
        <taxon>eudicotyledons</taxon>
        <taxon>Gunneridae</taxon>
        <taxon>Pentapetalae</taxon>
        <taxon>rosids</taxon>
        <taxon>malvids</taxon>
        <taxon>Myrtales</taxon>
        <taxon>Lythraceae</taxon>
        <taxon>Punica</taxon>
    </lineage>
</organism>
<protein>
    <submittedName>
        <fullName evidence="1">Uncharacterized protein</fullName>
    </submittedName>
</protein>
<accession>A0A2I0KZG1</accession>
<evidence type="ECO:0000313" key="2">
    <source>
        <dbReference type="Proteomes" id="UP000233551"/>
    </source>
</evidence>
<proteinExistence type="predicted"/>
<dbReference type="EMBL" id="PGOL01000249">
    <property type="protein sequence ID" value="PKI73851.1"/>
    <property type="molecule type" value="Genomic_DNA"/>
</dbReference>
<reference evidence="1 2" key="1">
    <citation type="submission" date="2017-11" db="EMBL/GenBank/DDBJ databases">
        <title>De-novo sequencing of pomegranate (Punica granatum L.) genome.</title>
        <authorList>
            <person name="Akparov Z."/>
            <person name="Amiraslanov A."/>
            <person name="Hajiyeva S."/>
            <person name="Abbasov M."/>
            <person name="Kaur K."/>
            <person name="Hamwieh A."/>
            <person name="Solovyev V."/>
            <person name="Salamov A."/>
            <person name="Braich B."/>
            <person name="Kosarev P."/>
            <person name="Mahmoud A."/>
            <person name="Hajiyev E."/>
            <person name="Babayeva S."/>
            <person name="Izzatullayeva V."/>
            <person name="Mammadov A."/>
            <person name="Mammadov A."/>
            <person name="Sharifova S."/>
            <person name="Ojaghi J."/>
            <person name="Eynullazada K."/>
            <person name="Bayramov B."/>
            <person name="Abdulazimova A."/>
            <person name="Shahmuradov I."/>
        </authorList>
    </citation>
    <scope>NUCLEOTIDE SEQUENCE [LARGE SCALE GENOMIC DNA]</scope>
    <source>
        <strain evidence="2">cv. AG2017</strain>
        <tissue evidence="1">Leaf</tissue>
    </source>
</reference>
<name>A0A2I0KZG1_PUNGR</name>
<dbReference type="AlphaFoldDB" id="A0A2I0KZG1"/>
<comment type="caution">
    <text evidence="1">The sequence shown here is derived from an EMBL/GenBank/DDBJ whole genome shotgun (WGS) entry which is preliminary data.</text>
</comment>
<evidence type="ECO:0000313" key="1">
    <source>
        <dbReference type="EMBL" id="PKI73851.1"/>
    </source>
</evidence>
<gene>
    <name evidence="1" type="ORF">CRG98_005721</name>
</gene>